<evidence type="ECO:0000256" key="4">
    <source>
        <dbReference type="ARBA" id="ARBA00022679"/>
    </source>
</evidence>
<dbReference type="InterPro" id="IPR004960">
    <property type="entry name" value="LipA_acyltrans"/>
</dbReference>
<comment type="caution">
    <text evidence="8">The sequence shown here is derived from an EMBL/GenBank/DDBJ whole genome shotgun (WGS) entry which is preliminary data.</text>
</comment>
<dbReference type="PIRSF" id="PIRSF026649">
    <property type="entry name" value="MsbB"/>
    <property type="match status" value="1"/>
</dbReference>
<evidence type="ECO:0000256" key="7">
    <source>
        <dbReference type="SAM" id="Phobius"/>
    </source>
</evidence>
<evidence type="ECO:0000313" key="8">
    <source>
        <dbReference type="EMBL" id="HFC92117.1"/>
    </source>
</evidence>
<dbReference type="AlphaFoldDB" id="A0A7V2T023"/>
<dbReference type="GO" id="GO:0009247">
    <property type="term" value="P:glycolipid biosynthetic process"/>
    <property type="evidence" value="ECO:0007669"/>
    <property type="project" value="UniProtKB-ARBA"/>
</dbReference>
<feature type="transmembrane region" description="Helical" evidence="7">
    <location>
        <begin position="16"/>
        <end position="34"/>
    </location>
</feature>
<evidence type="ECO:0000256" key="2">
    <source>
        <dbReference type="ARBA" id="ARBA00022475"/>
    </source>
</evidence>
<dbReference type="Pfam" id="PF03279">
    <property type="entry name" value="Lip_A_acyltrans"/>
    <property type="match status" value="1"/>
</dbReference>
<evidence type="ECO:0000256" key="1">
    <source>
        <dbReference type="ARBA" id="ARBA00004533"/>
    </source>
</evidence>
<evidence type="ECO:0000256" key="5">
    <source>
        <dbReference type="ARBA" id="ARBA00023136"/>
    </source>
</evidence>
<dbReference type="EMBL" id="DRMS01000188">
    <property type="protein sequence ID" value="HFC92117.1"/>
    <property type="molecule type" value="Genomic_DNA"/>
</dbReference>
<dbReference type="CDD" id="cd07984">
    <property type="entry name" value="LPLAT_LABLAT-like"/>
    <property type="match status" value="1"/>
</dbReference>
<dbReference type="GO" id="GO:0016746">
    <property type="term" value="F:acyltransferase activity"/>
    <property type="evidence" value="ECO:0007669"/>
    <property type="project" value="UniProtKB-KW"/>
</dbReference>
<comment type="subcellular location">
    <subcellularLocation>
        <location evidence="1">Cell inner membrane</location>
    </subcellularLocation>
</comment>
<organism evidence="8">
    <name type="scientific">Leucothrix mucor</name>
    <dbReference type="NCBI Taxonomy" id="45248"/>
    <lineage>
        <taxon>Bacteria</taxon>
        <taxon>Pseudomonadati</taxon>
        <taxon>Pseudomonadota</taxon>
        <taxon>Gammaproteobacteria</taxon>
        <taxon>Thiotrichales</taxon>
        <taxon>Thiotrichaceae</taxon>
        <taxon>Leucothrix</taxon>
    </lineage>
</organism>
<sequence length="316" mass="36349">MLKTNSEKHSFLHPRFWGVWLAIGLLRLLTFLPWKWQMQVGELFGKLMYHLLKSRRRIANINLKLAFPELSAAERESLCREHFISLGQGIMDMTLSWWGSDKKLESLATIEGLDYLEKGLEREGGLILFGMHFTSLEVGGPIVSKLTDGVHVVYRPHKNPLLEHMVAKVRARRYGKAIPKTKIRQLIISLKKGHTVWTAPDQSFQYKNSLQIPFFGVKAPTNPSTSRLASISNAQVIPFITIRLYDKKQRATGYLLRFLPPLDNFPSDSAEQDAIRTNLLIEQQVREFPAQYLWTHKRYKNPDDSGLDYYASSKPI</sequence>
<dbReference type="Proteomes" id="UP000885750">
    <property type="component" value="Unassembled WGS sequence"/>
</dbReference>
<keyword evidence="3" id="KW-0997">Cell inner membrane</keyword>
<keyword evidence="5 7" id="KW-0472">Membrane</keyword>
<evidence type="ECO:0000256" key="6">
    <source>
        <dbReference type="ARBA" id="ARBA00023315"/>
    </source>
</evidence>
<dbReference type="PANTHER" id="PTHR30606:SF9">
    <property type="entry name" value="LIPID A BIOSYNTHESIS LAUROYLTRANSFERASE"/>
    <property type="match status" value="1"/>
</dbReference>
<keyword evidence="7" id="KW-1133">Transmembrane helix</keyword>
<keyword evidence="6 8" id="KW-0012">Acyltransferase</keyword>
<keyword evidence="4" id="KW-0808">Transferase</keyword>
<gene>
    <name evidence="8" type="ORF">ENJ51_04820</name>
</gene>
<dbReference type="PANTHER" id="PTHR30606">
    <property type="entry name" value="LIPID A BIOSYNTHESIS LAUROYL ACYLTRANSFERASE"/>
    <property type="match status" value="1"/>
</dbReference>
<keyword evidence="7" id="KW-0812">Transmembrane</keyword>
<accession>A0A7V2T023</accession>
<protein>
    <submittedName>
        <fullName evidence="8">Lipid A biosynthesis lauroyl acyltransferase</fullName>
    </submittedName>
</protein>
<reference evidence="8" key="1">
    <citation type="journal article" date="2020" name="mSystems">
        <title>Genome- and Community-Level Interaction Insights into Carbon Utilization and Element Cycling Functions of Hydrothermarchaeota in Hydrothermal Sediment.</title>
        <authorList>
            <person name="Zhou Z."/>
            <person name="Liu Y."/>
            <person name="Xu W."/>
            <person name="Pan J."/>
            <person name="Luo Z.H."/>
            <person name="Li M."/>
        </authorList>
    </citation>
    <scope>NUCLEOTIDE SEQUENCE [LARGE SCALE GENOMIC DNA]</scope>
    <source>
        <strain evidence="8">HyVt-493</strain>
    </source>
</reference>
<proteinExistence type="predicted"/>
<dbReference type="GO" id="GO:0005886">
    <property type="term" value="C:plasma membrane"/>
    <property type="evidence" value="ECO:0007669"/>
    <property type="project" value="UniProtKB-SubCell"/>
</dbReference>
<name>A0A7V2T023_LEUMU</name>
<keyword evidence="2" id="KW-1003">Cell membrane</keyword>
<evidence type="ECO:0000256" key="3">
    <source>
        <dbReference type="ARBA" id="ARBA00022519"/>
    </source>
</evidence>